<evidence type="ECO:0000259" key="4">
    <source>
        <dbReference type="Pfam" id="PF00135"/>
    </source>
</evidence>
<proteinExistence type="inferred from homology"/>
<comment type="caution">
    <text evidence="5">The sequence shown here is derived from an EMBL/GenBank/DDBJ whole genome shotgun (WGS) entry which is preliminary data.</text>
</comment>
<dbReference type="InterPro" id="IPR029058">
    <property type="entry name" value="AB_hydrolase_fold"/>
</dbReference>
<dbReference type="GO" id="GO:0016787">
    <property type="term" value="F:hydrolase activity"/>
    <property type="evidence" value="ECO:0007669"/>
    <property type="project" value="UniProtKB-KW"/>
</dbReference>
<dbReference type="Proteomes" id="UP001157109">
    <property type="component" value="Unassembled WGS sequence"/>
</dbReference>
<reference evidence="6" key="1">
    <citation type="journal article" date="2019" name="Int. J. Syst. Evol. Microbiol.">
        <title>The Global Catalogue of Microorganisms (GCM) 10K type strain sequencing project: providing services to taxonomists for standard genome sequencing and annotation.</title>
        <authorList>
            <consortium name="The Broad Institute Genomics Platform"/>
            <consortium name="The Broad Institute Genome Sequencing Center for Infectious Disease"/>
            <person name="Wu L."/>
            <person name="Ma J."/>
        </authorList>
    </citation>
    <scope>NUCLEOTIDE SEQUENCE [LARGE SCALE GENOMIC DNA]</scope>
    <source>
        <strain evidence="6">NBRC 105830</strain>
    </source>
</reference>
<comment type="similarity">
    <text evidence="1 3">Belongs to the type-B carboxylesterase/lipase family.</text>
</comment>
<dbReference type="Gene3D" id="3.40.50.1820">
    <property type="entry name" value="alpha/beta hydrolase"/>
    <property type="match status" value="1"/>
</dbReference>
<feature type="domain" description="Carboxylesterase type B" evidence="4">
    <location>
        <begin position="4"/>
        <end position="474"/>
    </location>
</feature>
<sequence>MTSQPVVRTSRGAVQGCWRDGSAAFLGIPFAEAPVGALRFGAPVPHGPWDGVRDATVYGATAQRRPFGEVTAIPEPSIPGESTLNVNVFTPSPQPAEPTELLPVLVWIHGGGYKAGSPASPWYEGAAFNRDGVVTVTLSYRLGFDGFGWVEDAPHNRGLLDQIEALRWVQREIAAFGGDPTRVTIAGQSAGGGSVLALLASPMARGLFHGAISQSGALDPPSKADARALGQRVAELAGVPCTRAGLAALSEDELLDLQDTVEAERARHPQSVAQAVTDTVAAGLDLIAFVPYLDGEVLTTETDLAAALSDPASQSIPLLIGSTAHEFTQVGAMFAELPGDLGAALADSRLDAAAPQLLESFADLPEAPGYGLGQLITELTFRVPVVAVAGARDEGATWVYDFAYARPGDGLAPHCVDLPFVWDCLDAERVTASTGDDPPQALADEMHSDWVEFVRTGAVSWPRWDQTEHTTKTYATPSRVGPGYALEVALEQAGSHA</sequence>
<evidence type="ECO:0000256" key="3">
    <source>
        <dbReference type="RuleBase" id="RU361235"/>
    </source>
</evidence>
<dbReference type="EC" id="3.1.1.-" evidence="3"/>
<gene>
    <name evidence="5" type="ORF">GCM10025862_34870</name>
</gene>
<dbReference type="PANTHER" id="PTHR11559">
    <property type="entry name" value="CARBOXYLESTERASE"/>
    <property type="match status" value="1"/>
</dbReference>
<dbReference type="RefSeq" id="WP_241443397.1">
    <property type="nucleotide sequence ID" value="NZ_BSUJ01000001.1"/>
</dbReference>
<organism evidence="5 6">
    <name type="scientific">Arsenicicoccus piscis</name>
    <dbReference type="NCBI Taxonomy" id="673954"/>
    <lineage>
        <taxon>Bacteria</taxon>
        <taxon>Bacillati</taxon>
        <taxon>Actinomycetota</taxon>
        <taxon>Actinomycetes</taxon>
        <taxon>Micrococcales</taxon>
        <taxon>Intrasporangiaceae</taxon>
        <taxon>Arsenicicoccus</taxon>
    </lineage>
</organism>
<keyword evidence="6" id="KW-1185">Reference proteome</keyword>
<dbReference type="SUPFAM" id="SSF53474">
    <property type="entry name" value="alpha/beta-Hydrolases"/>
    <property type="match status" value="1"/>
</dbReference>
<accession>A0ABQ6HTS3</accession>
<name>A0ABQ6HTS3_9MICO</name>
<dbReference type="InterPro" id="IPR019826">
    <property type="entry name" value="Carboxylesterase_B_AS"/>
</dbReference>
<dbReference type="PROSITE" id="PS00122">
    <property type="entry name" value="CARBOXYLESTERASE_B_1"/>
    <property type="match status" value="1"/>
</dbReference>
<evidence type="ECO:0000313" key="6">
    <source>
        <dbReference type="Proteomes" id="UP001157109"/>
    </source>
</evidence>
<dbReference type="InterPro" id="IPR002018">
    <property type="entry name" value="CarbesteraseB"/>
</dbReference>
<dbReference type="Pfam" id="PF00135">
    <property type="entry name" value="COesterase"/>
    <property type="match status" value="1"/>
</dbReference>
<dbReference type="EMBL" id="BSUJ01000001">
    <property type="protein sequence ID" value="GMA21466.1"/>
    <property type="molecule type" value="Genomic_DNA"/>
</dbReference>
<evidence type="ECO:0000313" key="5">
    <source>
        <dbReference type="EMBL" id="GMA21466.1"/>
    </source>
</evidence>
<dbReference type="InterPro" id="IPR050309">
    <property type="entry name" value="Type-B_Carboxylest/Lipase"/>
</dbReference>
<evidence type="ECO:0000256" key="1">
    <source>
        <dbReference type="ARBA" id="ARBA00005964"/>
    </source>
</evidence>
<protein>
    <recommendedName>
        <fullName evidence="3">Carboxylic ester hydrolase</fullName>
        <ecNumber evidence="3">3.1.1.-</ecNumber>
    </recommendedName>
</protein>
<evidence type="ECO:0000256" key="2">
    <source>
        <dbReference type="ARBA" id="ARBA00022801"/>
    </source>
</evidence>
<keyword evidence="2 3" id="KW-0378">Hydrolase</keyword>